<keyword evidence="13" id="KW-1185">Reference proteome</keyword>
<dbReference type="Proteomes" id="UP000512222">
    <property type="component" value="Chromosome"/>
</dbReference>
<evidence type="ECO:0000313" key="9">
    <source>
        <dbReference type="EMBL" id="WAZ57396.1"/>
    </source>
</evidence>
<reference evidence="8" key="6">
    <citation type="journal article" date="2021" name="Microb. Genom.">
        <title>A genomic epidemiological study shows that prevalence of antimicrobial resistance in Enterobacterales is associated with the livestock host, as well as antimicrobial usage.</title>
        <authorList>
            <person name="AbuOun M."/>
            <person name="Jones H."/>
            <person name="Stubberfield E."/>
            <person name="Gilson D."/>
            <person name="Shaw L.P."/>
            <person name="Hubbard A.T.M."/>
            <person name="Chau K.K."/>
            <person name="Sebra R."/>
            <person name="Peto T.E.A."/>
            <person name="Crook D.W."/>
            <person name="Read D.S."/>
            <person name="Gweon H.S."/>
            <person name="Walker A.S."/>
            <person name="Stoesser N."/>
            <person name="Smith R.P."/>
            <person name="Anjum M.F."/>
            <person name="On Behalf Of The Rehab Consortium."/>
        </authorList>
    </citation>
    <scope>NUCLEOTIDE SEQUENCE</scope>
    <source>
        <strain evidence="8">RHBSTW-00370</strain>
    </source>
</reference>
<accession>A0A0D7M249</accession>
<dbReference type="EMBL" id="CP056573">
    <property type="protein sequence ID" value="QLV28491.1"/>
    <property type="molecule type" value="Genomic_DNA"/>
</dbReference>
<dbReference type="EMBL" id="CP032184">
    <property type="protein sequence ID" value="AXZ50503.1"/>
    <property type="molecule type" value="Genomic_DNA"/>
</dbReference>
<reference evidence="12" key="4">
    <citation type="submission" date="2020-06" db="EMBL/GenBank/DDBJ databases">
        <title>REHAB project genomes.</title>
        <authorList>
            <person name="Shaw L.P."/>
        </authorList>
    </citation>
    <scope>NUCLEOTIDE SEQUENCE [LARGE SCALE GENOMIC DNA]</scope>
    <source>
        <strain evidence="12">RHBSTW-00370</strain>
    </source>
</reference>
<name>A0A0D7M249_CITFR</name>
<evidence type="ECO:0000313" key="11">
    <source>
        <dbReference type="Proteomes" id="UP000263627"/>
    </source>
</evidence>
<evidence type="ECO:0000313" key="8">
    <source>
        <dbReference type="EMBL" id="QLV28491.1"/>
    </source>
</evidence>
<reference evidence="1 11" key="3">
    <citation type="submission" date="2018-09" db="EMBL/GenBank/DDBJ databases">
        <title>Whole genome sequencing of Citrobacter freundii AR_0116.</title>
        <authorList>
            <person name="Conlan S."/>
            <person name="Thomas P.J."/>
            <person name="Mullikin J."/>
            <person name="Frank K.M."/>
            <person name="Segre J.A."/>
        </authorList>
    </citation>
    <scope>NUCLEOTIDE SEQUENCE [LARGE SCALE GENOMIC DNA]</scope>
    <source>
        <strain evidence="1 11">AR_0116</strain>
    </source>
</reference>
<dbReference type="RefSeq" id="WP_003023988.1">
    <property type="nucleotide sequence ID" value="NZ_AP026940.1"/>
</dbReference>
<reference evidence="4" key="5">
    <citation type="submission" date="2020-09" db="EMBL/GenBank/DDBJ databases">
        <authorList>
            <consortium name="NCBI Pathogen Detection Project"/>
        </authorList>
    </citation>
    <scope>NUCLEOTIDE SEQUENCE</scope>
    <source>
        <strain evidence="5">91871</strain>
        <strain evidence="4">O50</strain>
    </source>
</reference>
<dbReference type="Proteomes" id="UP000855471">
    <property type="component" value="Unassembled WGS sequence"/>
</dbReference>
<reference evidence="7 10" key="1">
    <citation type="submission" date="2017-04" db="EMBL/GenBank/DDBJ databases">
        <title>Emergence of KPC-2-producing Citrobacter isolates from sediments of a Chinese river.</title>
        <authorList>
            <person name="Zheng B."/>
        </authorList>
    </citation>
    <scope>NUCLEOTIDE SEQUENCE [LARGE SCALE GENOMIC DNA]</scope>
    <source>
        <strain evidence="7 10">C191</strain>
    </source>
</reference>
<evidence type="ECO:0000313" key="6">
    <source>
        <dbReference type="EMBL" id="MDW2758778.1"/>
    </source>
</evidence>
<evidence type="ECO:0000313" key="4">
    <source>
        <dbReference type="EMBL" id="HAT3898123.1"/>
    </source>
</evidence>
<reference evidence="6" key="8">
    <citation type="submission" date="2023-10" db="EMBL/GenBank/DDBJ databases">
        <title>Fecal carriage and genetic characteristics of carbapenem-resistant Enterobacterales among healthy adults from four provinces of China.</title>
        <authorList>
            <person name="Li Y."/>
            <person name="Zhang R."/>
        </authorList>
    </citation>
    <scope>NUCLEOTIDE SEQUENCE</scope>
    <source>
        <strain evidence="6">HN-136</strain>
    </source>
</reference>
<evidence type="ECO:0000313" key="12">
    <source>
        <dbReference type="Proteomes" id="UP000512222"/>
    </source>
</evidence>
<protein>
    <submittedName>
        <fullName evidence="4 7">Transcriptional regulator</fullName>
    </submittedName>
</protein>
<dbReference type="Proteomes" id="UP001169574">
    <property type="component" value="Unassembled WGS sequence"/>
</dbReference>
<evidence type="ECO:0000313" key="13">
    <source>
        <dbReference type="Proteomes" id="UP001164536"/>
    </source>
</evidence>
<reference evidence="9" key="7">
    <citation type="submission" date="2022-12" db="EMBL/GenBank/DDBJ databases">
        <title>2953647.</title>
        <authorList>
            <person name="Hergert J."/>
            <person name="Casey R."/>
            <person name="Wagner J."/>
            <person name="Young E.L."/>
            <person name="Oakeson K.F."/>
        </authorList>
    </citation>
    <scope>NUCLEOTIDE SEQUENCE</scope>
    <source>
        <strain evidence="9">2953647</strain>
    </source>
</reference>
<reference evidence="4" key="2">
    <citation type="journal article" date="2018" name="Genome Biol.">
        <title>SKESA: strategic k-mer extension for scrupulous assemblies.</title>
        <authorList>
            <person name="Souvorov A."/>
            <person name="Agarwala R."/>
            <person name="Lipman D.J."/>
        </authorList>
    </citation>
    <scope>NUCLEOTIDE SEQUENCE</scope>
    <source>
        <strain evidence="5">91871</strain>
        <strain evidence="4">O50</strain>
    </source>
</reference>
<evidence type="ECO:0000313" key="2">
    <source>
        <dbReference type="EMBL" id="EHT9939980.1"/>
    </source>
</evidence>
<dbReference type="EMBL" id="DAESCB010000008">
    <property type="protein sequence ID" value="HBH7042754.1"/>
    <property type="molecule type" value="Genomic_DNA"/>
</dbReference>
<evidence type="ECO:0000313" key="7">
    <source>
        <dbReference type="EMBL" id="OYR05402.1"/>
    </source>
</evidence>
<evidence type="ECO:0000313" key="5">
    <source>
        <dbReference type="EMBL" id="HBH7042754.1"/>
    </source>
</evidence>
<organism evidence="4">
    <name type="scientific">Citrobacter freundii</name>
    <dbReference type="NCBI Taxonomy" id="546"/>
    <lineage>
        <taxon>Bacteria</taxon>
        <taxon>Pseudomonadati</taxon>
        <taxon>Pseudomonadota</taxon>
        <taxon>Gammaproteobacteria</taxon>
        <taxon>Enterobacterales</taxon>
        <taxon>Enterobacteriaceae</taxon>
        <taxon>Citrobacter</taxon>
        <taxon>Citrobacter freundii complex</taxon>
    </lineage>
</organism>
<sequence length="205" mass="23652">MKRSPSQSVRCISCELSCQLFPDAAVRASYCHRAAFAIWPEGNGFLQKGIIEKLLLNNQNHLSRGFIFVDFSFPNLRLFADPQWVDRLAYSGMHIVLIADRNLAPLANYWLSKSNKIQGIIYSDDDDDVQHQKMRRLFTGHLANSKRGRTLNYTEMILLKRFVSGKSIQQITQIDNIDIKKIYVYKLRLEDKLGHSIHKILSNIL</sequence>
<dbReference type="Proteomes" id="UP000885148">
    <property type="component" value="Unassembled WGS sequence"/>
</dbReference>
<dbReference type="Proteomes" id="UP000263627">
    <property type="component" value="Chromosome"/>
</dbReference>
<proteinExistence type="predicted"/>
<evidence type="ECO:0000313" key="3">
    <source>
        <dbReference type="EMBL" id="EMM7458966.1"/>
    </source>
</evidence>
<dbReference type="Proteomes" id="UP001164536">
    <property type="component" value="Chromosome"/>
</dbReference>
<dbReference type="EMBL" id="JAWPBU010000008">
    <property type="protein sequence ID" value="MDW2758778.1"/>
    <property type="molecule type" value="Genomic_DNA"/>
</dbReference>
<evidence type="ECO:0000313" key="1">
    <source>
        <dbReference type="EMBL" id="AXZ50503.1"/>
    </source>
</evidence>
<dbReference type="GeneID" id="86998855"/>
<gene>
    <name evidence="1" type="ORF">AM363_28105</name>
    <name evidence="7" type="ORF">B9P89_09095</name>
    <name evidence="8" type="ORF">HV178_00315</name>
    <name evidence="4" type="ORF">I9Y29_002557</name>
    <name evidence="5" type="ORF">KV121_002837</name>
    <name evidence="2" type="ORF">KY227_003078</name>
    <name evidence="9" type="ORF">O4000_00315</name>
    <name evidence="3" type="ORF">P7U51_003512</name>
    <name evidence="6" type="ORF">RYZ67_09870</name>
</gene>
<dbReference type="Proteomes" id="UP000215827">
    <property type="component" value="Unassembled WGS sequence"/>
</dbReference>
<dbReference type="EMBL" id="ABLGCN030000009">
    <property type="protein sequence ID" value="EMM7458966.1"/>
    <property type="molecule type" value="Genomic_DNA"/>
</dbReference>
<dbReference type="EMBL" id="ABBJDF010000017">
    <property type="protein sequence ID" value="EHT9939980.1"/>
    <property type="molecule type" value="Genomic_DNA"/>
</dbReference>
<dbReference type="OrthoDB" id="6609920at2"/>
<reference evidence="3" key="9">
    <citation type="submission" date="2024-02" db="EMBL/GenBank/DDBJ databases">
        <authorList>
            <consortium name="Clinical and Environmental Microbiology Branch: Whole genome sequencing antimicrobial resistance pathogens in the healthcare setting"/>
        </authorList>
    </citation>
    <scope>NUCLEOTIDE SEQUENCE</scope>
    <source>
        <strain evidence="2">2021DK-00049</strain>
        <strain evidence="3">Whole organism</strain>
    </source>
</reference>
<evidence type="ECO:0000313" key="10">
    <source>
        <dbReference type="Proteomes" id="UP000215827"/>
    </source>
</evidence>
<dbReference type="EMBL" id="DACSXJ010000013">
    <property type="protein sequence ID" value="HAT3898123.1"/>
    <property type="molecule type" value="Genomic_DNA"/>
</dbReference>
<dbReference type="EMBL" id="NEFA01000008">
    <property type="protein sequence ID" value="OYR05402.1"/>
    <property type="molecule type" value="Genomic_DNA"/>
</dbReference>
<dbReference type="EMBL" id="CP114564">
    <property type="protein sequence ID" value="WAZ57396.1"/>
    <property type="molecule type" value="Genomic_DNA"/>
</dbReference>
<dbReference type="Proteomes" id="UP001278087">
    <property type="component" value="Unassembled WGS sequence"/>
</dbReference>
<dbReference type="AlphaFoldDB" id="A0A0D7M249"/>